<evidence type="ECO:0000313" key="13">
    <source>
        <dbReference type="Proteomes" id="UP000286947"/>
    </source>
</evidence>
<dbReference type="InterPro" id="IPR014729">
    <property type="entry name" value="Rossmann-like_a/b/a_fold"/>
</dbReference>
<evidence type="ECO:0000256" key="3">
    <source>
        <dbReference type="ARBA" id="ARBA00022004"/>
    </source>
</evidence>
<evidence type="ECO:0000256" key="9">
    <source>
        <dbReference type="ARBA" id="ARBA00031812"/>
    </source>
</evidence>
<dbReference type="PANTHER" id="PTHR43196:SF1">
    <property type="entry name" value="SULFATE ADENYLYLTRANSFERASE SUBUNIT 2"/>
    <property type="match status" value="1"/>
</dbReference>
<evidence type="ECO:0000256" key="2">
    <source>
        <dbReference type="ARBA" id="ARBA00012391"/>
    </source>
</evidence>
<comment type="caution">
    <text evidence="12">The sequence shown here is derived from an EMBL/GenBank/DDBJ whole genome shotgun (WGS) entry which is preliminary data.</text>
</comment>
<dbReference type="PIRSF" id="PIRSF002936">
    <property type="entry name" value="CysDAde_trans"/>
    <property type="match status" value="1"/>
</dbReference>
<keyword evidence="5 12" id="KW-0548">Nucleotidyltransferase</keyword>
<keyword evidence="6" id="KW-0547">Nucleotide-binding</keyword>
<protein>
    <recommendedName>
        <fullName evidence="3">Sulfate adenylyltransferase subunit 2</fullName>
        <ecNumber evidence="2">2.7.7.4</ecNumber>
    </recommendedName>
    <alternativeName>
        <fullName evidence="8">ATP-sulfurylase small subunit</fullName>
    </alternativeName>
    <alternativeName>
        <fullName evidence="9">Sulfate adenylate transferase</fullName>
    </alternativeName>
</protein>
<dbReference type="Proteomes" id="UP000286947">
    <property type="component" value="Unassembled WGS sequence"/>
</dbReference>
<sequence length="341" mass="38341">MDMPIAIQPRLNSETAVPAPASVTAPVPQHLRGDLQQSPHQASQQGLHLSDLEEEAIFIMREVAGAFERPALLFSGGKDSCVMLRLAEKAFGAGRFPFPLLMIDTGHNFPEVVEFRDQRAAQLQADLIVRSVEDSMRRGTVRLAHPLESRNAHQSVTLLEAIEEFGFDALMGGARRDEEKARAKERIFSHRDGFGQWQPKSQRPELWSLFNTRLLPGEHFRVFPISNWTELDVWRYIAQEEIPLPGLYYAHQREVVPRKGLLVPVTPVTPVVQGEQVEVRTVRFRTVGDMTCTCPVESRAATAQQIVVETAAVTVSERGATRMDDQTSEASMEKRKKEGYF</sequence>
<dbReference type="InterPro" id="IPR050128">
    <property type="entry name" value="Sulfate_adenylyltrnsfr_sub2"/>
</dbReference>
<evidence type="ECO:0000256" key="8">
    <source>
        <dbReference type="ARBA" id="ARBA00030256"/>
    </source>
</evidence>
<keyword evidence="7" id="KW-0067">ATP-binding</keyword>
<evidence type="ECO:0000256" key="4">
    <source>
        <dbReference type="ARBA" id="ARBA00022679"/>
    </source>
</evidence>
<dbReference type="InterPro" id="IPR011784">
    <property type="entry name" value="SO4_adenylTrfase_ssu"/>
</dbReference>
<dbReference type="InterPro" id="IPR002500">
    <property type="entry name" value="PAPS_reduct_dom"/>
</dbReference>
<evidence type="ECO:0000256" key="7">
    <source>
        <dbReference type="ARBA" id="ARBA00022840"/>
    </source>
</evidence>
<proteinExistence type="inferred from homology"/>
<evidence type="ECO:0000259" key="11">
    <source>
        <dbReference type="Pfam" id="PF01507"/>
    </source>
</evidence>
<dbReference type="AlphaFoldDB" id="A0A433SAP6"/>
<dbReference type="Pfam" id="PF01507">
    <property type="entry name" value="PAPS_reduct"/>
    <property type="match status" value="1"/>
</dbReference>
<evidence type="ECO:0000256" key="1">
    <source>
        <dbReference type="ARBA" id="ARBA00008885"/>
    </source>
</evidence>
<dbReference type="GO" id="GO:0004781">
    <property type="term" value="F:sulfate adenylyltransferase (ATP) activity"/>
    <property type="evidence" value="ECO:0007669"/>
    <property type="project" value="UniProtKB-EC"/>
</dbReference>
<evidence type="ECO:0000256" key="10">
    <source>
        <dbReference type="SAM" id="MobiDB-lite"/>
    </source>
</evidence>
<dbReference type="GO" id="GO:0005524">
    <property type="term" value="F:ATP binding"/>
    <property type="evidence" value="ECO:0007669"/>
    <property type="project" value="UniProtKB-KW"/>
</dbReference>
<name>A0A433SAP6_9BURK</name>
<evidence type="ECO:0000313" key="12">
    <source>
        <dbReference type="EMBL" id="RUS65769.1"/>
    </source>
</evidence>
<dbReference type="Gene3D" id="3.40.50.620">
    <property type="entry name" value="HUPs"/>
    <property type="match status" value="1"/>
</dbReference>
<accession>A0A433SAP6</accession>
<feature type="compositionally biased region" description="Basic and acidic residues" evidence="10">
    <location>
        <begin position="319"/>
        <end position="341"/>
    </location>
</feature>
<organism evidence="12 13">
    <name type="scientific">Saezia sanguinis</name>
    <dbReference type="NCBI Taxonomy" id="1965230"/>
    <lineage>
        <taxon>Bacteria</taxon>
        <taxon>Pseudomonadati</taxon>
        <taxon>Pseudomonadota</taxon>
        <taxon>Betaproteobacteria</taxon>
        <taxon>Burkholderiales</taxon>
        <taxon>Saeziaceae</taxon>
        <taxon>Saezia</taxon>
    </lineage>
</organism>
<feature type="region of interest" description="Disordered" evidence="10">
    <location>
        <begin position="318"/>
        <end position="341"/>
    </location>
</feature>
<dbReference type="SUPFAM" id="SSF52402">
    <property type="entry name" value="Adenine nucleotide alpha hydrolases-like"/>
    <property type="match status" value="1"/>
</dbReference>
<dbReference type="GO" id="GO:0000103">
    <property type="term" value="P:sulfate assimilation"/>
    <property type="evidence" value="ECO:0007669"/>
    <property type="project" value="InterPro"/>
</dbReference>
<keyword evidence="13" id="KW-1185">Reference proteome</keyword>
<feature type="domain" description="Phosphoadenosine phosphosulphate reductase" evidence="11">
    <location>
        <begin position="70"/>
        <end position="294"/>
    </location>
</feature>
<keyword evidence="4 12" id="KW-0808">Transferase</keyword>
<evidence type="ECO:0000256" key="6">
    <source>
        <dbReference type="ARBA" id="ARBA00022741"/>
    </source>
</evidence>
<comment type="similarity">
    <text evidence="1">Belongs to the PAPS reductase family. CysD subfamily.</text>
</comment>
<reference evidence="12 13" key="1">
    <citation type="submission" date="2018-01" db="EMBL/GenBank/DDBJ databases">
        <title>Saezia sanguinis gen. nov., sp. nov., in the order Burkholderiales isolated from human blood.</title>
        <authorList>
            <person name="Medina-Pascual M.J."/>
            <person name="Valdezate S."/>
            <person name="Monzon S."/>
            <person name="Cuesta I."/>
            <person name="Carrasco G."/>
            <person name="Villalon P."/>
            <person name="Saez-Nieto J.A."/>
        </authorList>
    </citation>
    <scope>NUCLEOTIDE SEQUENCE [LARGE SCALE GENOMIC DNA]</scope>
    <source>
        <strain evidence="12 13">CNM695-12</strain>
    </source>
</reference>
<dbReference type="EMBL" id="PQSP01000009">
    <property type="protein sequence ID" value="RUS65769.1"/>
    <property type="molecule type" value="Genomic_DNA"/>
</dbReference>
<dbReference type="EC" id="2.7.7.4" evidence="2"/>
<dbReference type="PANTHER" id="PTHR43196">
    <property type="entry name" value="SULFATE ADENYLYLTRANSFERASE SUBUNIT 2"/>
    <property type="match status" value="1"/>
</dbReference>
<evidence type="ECO:0000256" key="5">
    <source>
        <dbReference type="ARBA" id="ARBA00022695"/>
    </source>
</evidence>
<gene>
    <name evidence="12" type="primary">cysD</name>
    <name evidence="12" type="ORF">CUZ56_02614</name>
</gene>
<dbReference type="NCBIfam" id="NF003587">
    <property type="entry name" value="PRK05253.1"/>
    <property type="match status" value="1"/>
</dbReference>
<dbReference type="NCBIfam" id="NF009214">
    <property type="entry name" value="PRK12563.1"/>
    <property type="match status" value="1"/>
</dbReference>